<organism evidence="2 3">
    <name type="scientific">Corynebacterium efficiens (strain DSM 44549 / YS-314 / AJ 12310 / JCM 11189 / NBRC 100395)</name>
    <dbReference type="NCBI Taxonomy" id="196164"/>
    <lineage>
        <taxon>Bacteria</taxon>
        <taxon>Bacillati</taxon>
        <taxon>Actinomycetota</taxon>
        <taxon>Actinomycetes</taxon>
        <taxon>Mycobacteriales</taxon>
        <taxon>Corynebacteriaceae</taxon>
        <taxon>Corynebacterium</taxon>
    </lineage>
</organism>
<evidence type="ECO:0000313" key="2">
    <source>
        <dbReference type="EMBL" id="BAC19315.1"/>
    </source>
</evidence>
<dbReference type="AlphaFoldDB" id="Q8FMJ9"/>
<dbReference type="KEGG" id="cef:CE2505"/>
<protein>
    <submittedName>
        <fullName evidence="2">Uncharacterized protein</fullName>
    </submittedName>
</protein>
<accession>Q8FMJ9</accession>
<keyword evidence="1" id="KW-1133">Transmembrane helix</keyword>
<dbReference type="STRING" id="196164.gene:10742951"/>
<feature type="transmembrane region" description="Helical" evidence="1">
    <location>
        <begin position="94"/>
        <end position="112"/>
    </location>
</feature>
<dbReference type="Proteomes" id="UP000001409">
    <property type="component" value="Chromosome"/>
</dbReference>
<dbReference type="EMBL" id="BA000035">
    <property type="protein sequence ID" value="BAC19315.1"/>
    <property type="molecule type" value="Genomic_DNA"/>
</dbReference>
<feature type="transmembrane region" description="Helical" evidence="1">
    <location>
        <begin position="66"/>
        <end position="82"/>
    </location>
</feature>
<sequence>MRRLRVQVSSPAHFPTGWSGNPPVSVIAMDILHSLLIFFHILGTAALVGGWLATFKNPTVLQWQHIGAWVQLVTGILLVGLLEMNDGDVNHMKIGIKLVILIVVLVAAIIGRRKVARNEPVSKGLAHAVGGLALINIALAVFW</sequence>
<keyword evidence="3" id="KW-1185">Reference proteome</keyword>
<keyword evidence="1" id="KW-0472">Membrane</keyword>
<dbReference type="HOGENOM" id="CLU_145468_1_0_11"/>
<name>Q8FMJ9_COREF</name>
<dbReference type="eggNOG" id="ENOG5032ZIA">
    <property type="taxonomic scope" value="Bacteria"/>
</dbReference>
<evidence type="ECO:0000256" key="1">
    <source>
        <dbReference type="SAM" id="Phobius"/>
    </source>
</evidence>
<feature type="transmembrane region" description="Helical" evidence="1">
    <location>
        <begin position="124"/>
        <end position="142"/>
    </location>
</feature>
<evidence type="ECO:0000313" key="3">
    <source>
        <dbReference type="Proteomes" id="UP000001409"/>
    </source>
</evidence>
<proteinExistence type="predicted"/>
<feature type="transmembrane region" description="Helical" evidence="1">
    <location>
        <begin position="31"/>
        <end position="54"/>
    </location>
</feature>
<reference evidence="2 3" key="1">
    <citation type="journal article" date="2003" name="Genome Res.">
        <title>Comparative complete genome sequence analysis of the amino acid replacements responsible for the thermostability of Corynebacterium efficiens.</title>
        <authorList>
            <person name="Nishio Y."/>
            <person name="Nakamura Y."/>
            <person name="Kawarabayasi Y."/>
            <person name="Usuda Y."/>
            <person name="Kimura E."/>
            <person name="Sugimoto S."/>
            <person name="Matsui K."/>
            <person name="Yamagishi A."/>
            <person name="Kikuchi H."/>
            <person name="Ikeo K."/>
            <person name="Gojobori T."/>
        </authorList>
    </citation>
    <scope>NUCLEOTIDE SEQUENCE [LARGE SCALE GENOMIC DNA]</scope>
    <source>
        <strain evidence="3">DSM 44549 / YS-314 / AJ 12310 / JCM 11189 / NBRC 100395</strain>
    </source>
</reference>
<keyword evidence="1" id="KW-0812">Transmembrane</keyword>